<name>A0AAU8CU91_9HYPH</name>
<dbReference type="PROSITE" id="PS50928">
    <property type="entry name" value="ABC_TM1"/>
    <property type="match status" value="1"/>
</dbReference>
<proteinExistence type="inferred from homology"/>
<feature type="transmembrane region" description="Helical" evidence="8">
    <location>
        <begin position="96"/>
        <end position="125"/>
    </location>
</feature>
<evidence type="ECO:0000256" key="3">
    <source>
        <dbReference type="ARBA" id="ARBA00022448"/>
    </source>
</evidence>
<comment type="subcellular location">
    <subcellularLocation>
        <location evidence="1 8">Cell membrane</location>
        <topology evidence="1 8">Multi-pass membrane protein</topology>
    </subcellularLocation>
</comment>
<dbReference type="SUPFAM" id="SSF161098">
    <property type="entry name" value="MetI-like"/>
    <property type="match status" value="1"/>
</dbReference>
<keyword evidence="4" id="KW-1003">Cell membrane</keyword>
<evidence type="ECO:0000256" key="4">
    <source>
        <dbReference type="ARBA" id="ARBA00022475"/>
    </source>
</evidence>
<dbReference type="CDD" id="cd06261">
    <property type="entry name" value="TM_PBP2"/>
    <property type="match status" value="1"/>
</dbReference>
<feature type="domain" description="ABC transmembrane type-1" evidence="9">
    <location>
        <begin position="1"/>
        <end position="146"/>
    </location>
</feature>
<keyword evidence="7 8" id="KW-0472">Membrane</keyword>
<keyword evidence="5 8" id="KW-0812">Transmembrane</keyword>
<dbReference type="Pfam" id="PF00528">
    <property type="entry name" value="BPD_transp_1"/>
    <property type="match status" value="1"/>
</dbReference>
<evidence type="ECO:0000256" key="5">
    <source>
        <dbReference type="ARBA" id="ARBA00022692"/>
    </source>
</evidence>
<comment type="similarity">
    <text evidence="2">Belongs to the binding-protein-dependent transport system permease family. CysTW subfamily.</text>
</comment>
<evidence type="ECO:0000256" key="7">
    <source>
        <dbReference type="ARBA" id="ARBA00023136"/>
    </source>
</evidence>
<evidence type="ECO:0000256" key="1">
    <source>
        <dbReference type="ARBA" id="ARBA00004651"/>
    </source>
</evidence>
<evidence type="ECO:0000259" key="9">
    <source>
        <dbReference type="PROSITE" id="PS50928"/>
    </source>
</evidence>
<keyword evidence="3 8" id="KW-0813">Transport</keyword>
<organism evidence="10">
    <name type="scientific">Mesorhizobium sp. WSM2240</name>
    <dbReference type="NCBI Taxonomy" id="3228851"/>
    <lineage>
        <taxon>Bacteria</taxon>
        <taxon>Pseudomonadati</taxon>
        <taxon>Pseudomonadota</taxon>
        <taxon>Alphaproteobacteria</taxon>
        <taxon>Hyphomicrobiales</taxon>
        <taxon>Phyllobacteriaceae</taxon>
        <taxon>Mesorhizobium</taxon>
    </lineage>
</organism>
<evidence type="ECO:0000313" key="10">
    <source>
        <dbReference type="EMBL" id="XCG49899.1"/>
    </source>
</evidence>
<gene>
    <name evidence="10" type="ORF">ABVK50_05090</name>
</gene>
<dbReference type="AlphaFoldDB" id="A0AAU8CU91"/>
<dbReference type="GO" id="GO:0055085">
    <property type="term" value="P:transmembrane transport"/>
    <property type="evidence" value="ECO:0007669"/>
    <property type="project" value="InterPro"/>
</dbReference>
<accession>A0AAU8CU91</accession>
<feature type="transmembrane region" description="Helical" evidence="8">
    <location>
        <begin position="53"/>
        <end position="75"/>
    </location>
</feature>
<dbReference type="Gene3D" id="1.10.3720.10">
    <property type="entry name" value="MetI-like"/>
    <property type="match status" value="1"/>
</dbReference>
<reference evidence="10" key="1">
    <citation type="submission" date="2024-06" db="EMBL/GenBank/DDBJ databases">
        <title>Mesorhizobium karijinii sp. nov., a symbiont of the iconic Swainsona formosa from arid Australia.</title>
        <authorList>
            <person name="Hill Y.J."/>
            <person name="Watkin E.L.J."/>
            <person name="O'Hara G.W."/>
            <person name="Terpolilli J."/>
            <person name="Tye M.L."/>
            <person name="Kohlmeier M.G."/>
        </authorList>
    </citation>
    <scope>NUCLEOTIDE SEQUENCE</scope>
    <source>
        <strain evidence="10">WSM2240</strain>
    </source>
</reference>
<evidence type="ECO:0000256" key="8">
    <source>
        <dbReference type="RuleBase" id="RU363032"/>
    </source>
</evidence>
<protein>
    <submittedName>
        <fullName evidence="10">ABC transporter permease</fullName>
    </submittedName>
</protein>
<dbReference type="InterPro" id="IPR000515">
    <property type="entry name" value="MetI-like"/>
</dbReference>
<evidence type="ECO:0000256" key="2">
    <source>
        <dbReference type="ARBA" id="ARBA00007069"/>
    </source>
</evidence>
<dbReference type="EMBL" id="CP159253">
    <property type="protein sequence ID" value="XCG49899.1"/>
    <property type="molecule type" value="Genomic_DNA"/>
</dbReference>
<dbReference type="PANTHER" id="PTHR42929:SF5">
    <property type="entry name" value="ABC TRANSPORTER PERMEASE PROTEIN"/>
    <property type="match status" value="1"/>
</dbReference>
<evidence type="ECO:0000256" key="6">
    <source>
        <dbReference type="ARBA" id="ARBA00022989"/>
    </source>
</evidence>
<sequence length="146" mass="15776">MALIVLVLVPYLTSGLVRTYAWIVILGDGGLINNLLLDHGLISSPLPLIYNRMAVYIGMVHIMLPMMILPLVSVMMGIDKSLMSAARSMGARPSTAFWRVFFPLSMPGVRSGCMLVFVICLGFYITPAALGVGRCHAIDLHCVAGP</sequence>
<keyword evidence="6 8" id="KW-1133">Transmembrane helix</keyword>
<dbReference type="InterPro" id="IPR035906">
    <property type="entry name" value="MetI-like_sf"/>
</dbReference>
<dbReference type="GO" id="GO:0005886">
    <property type="term" value="C:plasma membrane"/>
    <property type="evidence" value="ECO:0007669"/>
    <property type="project" value="UniProtKB-SubCell"/>
</dbReference>
<dbReference type="PANTHER" id="PTHR42929">
    <property type="entry name" value="INNER MEMBRANE ABC TRANSPORTER PERMEASE PROTEIN YDCU-RELATED-RELATED"/>
    <property type="match status" value="1"/>
</dbReference>